<dbReference type="Gene3D" id="2.10.25.10">
    <property type="entry name" value="Laminin"/>
    <property type="match status" value="3"/>
</dbReference>
<dbReference type="Proteomes" id="UP000735302">
    <property type="component" value="Unassembled WGS sequence"/>
</dbReference>
<comment type="subcellular location">
    <subcellularLocation>
        <location evidence="1">Membrane</location>
    </subcellularLocation>
</comment>
<dbReference type="SMART" id="SM00179">
    <property type="entry name" value="EGF_CA"/>
    <property type="match status" value="3"/>
</dbReference>
<keyword evidence="6" id="KW-1133">Transmembrane helix</keyword>
<dbReference type="PANTHER" id="PTHR13802:SF52">
    <property type="entry name" value="MUCIN-4"/>
    <property type="match status" value="1"/>
</dbReference>
<proteinExistence type="predicted"/>
<evidence type="ECO:0000256" key="4">
    <source>
        <dbReference type="ARBA" id="ARBA00022729"/>
    </source>
</evidence>
<evidence type="ECO:0000256" key="9">
    <source>
        <dbReference type="ARBA" id="ARBA00023180"/>
    </source>
</evidence>
<evidence type="ECO:0000259" key="12">
    <source>
        <dbReference type="PROSITE" id="PS51233"/>
    </source>
</evidence>
<gene>
    <name evidence="13" type="ORF">PoB_005066600</name>
</gene>
<evidence type="ECO:0000256" key="3">
    <source>
        <dbReference type="ARBA" id="ARBA00022692"/>
    </source>
</evidence>
<keyword evidence="3" id="KW-0812">Transmembrane</keyword>
<dbReference type="InterPro" id="IPR009030">
    <property type="entry name" value="Growth_fac_rcpt_cys_sf"/>
</dbReference>
<evidence type="ECO:0000259" key="11">
    <source>
        <dbReference type="PROSITE" id="PS50026"/>
    </source>
</evidence>
<protein>
    <submittedName>
        <fullName evidence="13">Fibrillin-1</fullName>
    </submittedName>
</protein>
<evidence type="ECO:0000256" key="2">
    <source>
        <dbReference type="ARBA" id="ARBA00022536"/>
    </source>
</evidence>
<keyword evidence="5" id="KW-0677">Repeat</keyword>
<name>A0AAV4BLI0_9GAST</name>
<dbReference type="InterPro" id="IPR000152">
    <property type="entry name" value="EGF-type_Asp/Asn_hydroxyl_site"/>
</dbReference>
<evidence type="ECO:0000256" key="7">
    <source>
        <dbReference type="ARBA" id="ARBA00023136"/>
    </source>
</evidence>
<dbReference type="PROSITE" id="PS00010">
    <property type="entry name" value="ASX_HYDROXYL"/>
    <property type="match status" value="1"/>
</dbReference>
<dbReference type="SUPFAM" id="SSF57184">
    <property type="entry name" value="Growth factor receptor domain"/>
    <property type="match status" value="1"/>
</dbReference>
<dbReference type="PROSITE" id="PS50026">
    <property type="entry name" value="EGF_3"/>
    <property type="match status" value="1"/>
</dbReference>
<evidence type="ECO:0000256" key="8">
    <source>
        <dbReference type="ARBA" id="ARBA00023157"/>
    </source>
</evidence>
<keyword evidence="2 10" id="KW-0245">EGF-like domain</keyword>
<organism evidence="13 14">
    <name type="scientific">Plakobranchus ocellatus</name>
    <dbReference type="NCBI Taxonomy" id="259542"/>
    <lineage>
        <taxon>Eukaryota</taxon>
        <taxon>Metazoa</taxon>
        <taxon>Spiralia</taxon>
        <taxon>Lophotrochozoa</taxon>
        <taxon>Mollusca</taxon>
        <taxon>Gastropoda</taxon>
        <taxon>Heterobranchia</taxon>
        <taxon>Euthyneura</taxon>
        <taxon>Panpulmonata</taxon>
        <taxon>Sacoglossa</taxon>
        <taxon>Placobranchoidea</taxon>
        <taxon>Plakobranchidae</taxon>
        <taxon>Plakobranchus</taxon>
    </lineage>
</organism>
<dbReference type="InterPro" id="IPR001846">
    <property type="entry name" value="VWF_type-D"/>
</dbReference>
<dbReference type="InterPro" id="IPR018097">
    <property type="entry name" value="EGF_Ca-bd_CS"/>
</dbReference>
<dbReference type="FunFam" id="2.10.25.10:FF:000005">
    <property type="entry name" value="Fibrillin 2"/>
    <property type="match status" value="1"/>
</dbReference>
<evidence type="ECO:0000256" key="10">
    <source>
        <dbReference type="PROSITE-ProRule" id="PRU00076"/>
    </source>
</evidence>
<feature type="domain" description="EGF-like" evidence="11">
    <location>
        <begin position="375"/>
        <end position="415"/>
    </location>
</feature>
<dbReference type="InterPro" id="IPR001881">
    <property type="entry name" value="EGF-like_Ca-bd_dom"/>
</dbReference>
<evidence type="ECO:0000256" key="6">
    <source>
        <dbReference type="ARBA" id="ARBA00022989"/>
    </source>
</evidence>
<evidence type="ECO:0000313" key="14">
    <source>
        <dbReference type="Proteomes" id="UP000735302"/>
    </source>
</evidence>
<dbReference type="SMART" id="SM00181">
    <property type="entry name" value="EGF"/>
    <property type="match status" value="4"/>
</dbReference>
<keyword evidence="7" id="KW-0472">Membrane</keyword>
<dbReference type="EMBL" id="BLXT01005595">
    <property type="protein sequence ID" value="GFO24161.1"/>
    <property type="molecule type" value="Genomic_DNA"/>
</dbReference>
<dbReference type="AlphaFoldDB" id="A0AAV4BLI0"/>
<dbReference type="GO" id="GO:0016020">
    <property type="term" value="C:membrane"/>
    <property type="evidence" value="ECO:0007669"/>
    <property type="project" value="UniProtKB-SubCell"/>
</dbReference>
<evidence type="ECO:0000313" key="13">
    <source>
        <dbReference type="EMBL" id="GFO24161.1"/>
    </source>
</evidence>
<dbReference type="InterPro" id="IPR051495">
    <property type="entry name" value="Epithelial_Barrier/Signaling"/>
</dbReference>
<feature type="domain" description="VWFD" evidence="12">
    <location>
        <begin position="1"/>
        <end position="116"/>
    </location>
</feature>
<evidence type="ECO:0000256" key="1">
    <source>
        <dbReference type="ARBA" id="ARBA00004370"/>
    </source>
</evidence>
<dbReference type="PANTHER" id="PTHR13802">
    <property type="entry name" value="MUCIN 4-RELATED"/>
    <property type="match status" value="1"/>
</dbReference>
<reference evidence="13 14" key="1">
    <citation type="journal article" date="2021" name="Elife">
        <title>Chloroplast acquisition without the gene transfer in kleptoplastic sea slugs, Plakobranchus ocellatus.</title>
        <authorList>
            <person name="Maeda T."/>
            <person name="Takahashi S."/>
            <person name="Yoshida T."/>
            <person name="Shimamura S."/>
            <person name="Takaki Y."/>
            <person name="Nagai Y."/>
            <person name="Toyoda A."/>
            <person name="Suzuki Y."/>
            <person name="Arimoto A."/>
            <person name="Ishii H."/>
            <person name="Satoh N."/>
            <person name="Nishiyama T."/>
            <person name="Hasebe M."/>
            <person name="Maruyama T."/>
            <person name="Minagawa J."/>
            <person name="Obokata J."/>
            <person name="Shigenobu S."/>
        </authorList>
    </citation>
    <scope>NUCLEOTIDE SEQUENCE [LARGE SCALE GENOMIC DNA]</scope>
</reference>
<dbReference type="GO" id="GO:0005509">
    <property type="term" value="F:calcium ion binding"/>
    <property type="evidence" value="ECO:0007669"/>
    <property type="project" value="InterPro"/>
</dbReference>
<dbReference type="PROSITE" id="PS51233">
    <property type="entry name" value="VWFD"/>
    <property type="match status" value="1"/>
</dbReference>
<keyword evidence="4" id="KW-0732">Signal</keyword>
<comment type="caution">
    <text evidence="10">Lacks conserved residue(s) required for the propagation of feature annotation.</text>
</comment>
<dbReference type="Pfam" id="PF07645">
    <property type="entry name" value="EGF_CA"/>
    <property type="match status" value="2"/>
</dbReference>
<dbReference type="InterPro" id="IPR000742">
    <property type="entry name" value="EGF"/>
</dbReference>
<keyword evidence="9" id="KW-0325">Glycoprotein</keyword>
<dbReference type="InterPro" id="IPR056619">
    <property type="entry name" value="C8-3_MUC4"/>
</dbReference>
<accession>A0AAV4BLI0</accession>
<dbReference type="Pfam" id="PF00094">
    <property type="entry name" value="VWD"/>
    <property type="match status" value="1"/>
</dbReference>
<sequence>MVIYINDQDYTVRFRDDASFSENDGQIFLSRDNGTLSVSTPDTIGLIIKLENGLLEFSVEIDEKFRNMTRGLLGNFNADSGDDFIFPNGTVLSNSSTERELYVYGLTWAIPQEESLFSYDVGQNTSSFTNANFTPLFLDETSQELRTEAESVCGSTTNLPCIFDYIATRNSELALATAGAIDAFTAQEAIAANSPPVISGATQINATVGQVSTISLTATDVDNDNITYIIINSPSSGTFITTDNGNTFQAEYTPISTDPVSIGLVAQDSGSLQSEVAQIPVVTCSGCNNQGTCDYVDVRSTSSPYFSVAYCVCDAPYSGTDCENDKDACESSPCPQGTTCTDIPAAEEQATGMAYNCSNCPDGFMLNLNRTKCEDIDECGTSSPCDVNAVCTNTLGGYFCTCNDGYRKSGANTCLDIDECVENQNQCEQLCENTAGSYGCGCEQGFDLDFLGFNCSRSLVAQQKVPWFSHMLSHSHISARRSTKSHPIGAELSHGSVAVPGRGAPVHCEHTSYFLGRLNQPMETRRAPLPRRVPFEARPTLGHGLRGTYRIRKTVPASVWSGRKTG</sequence>
<dbReference type="PROSITE" id="PS00022">
    <property type="entry name" value="EGF_1"/>
    <property type="match status" value="1"/>
</dbReference>
<keyword evidence="8" id="KW-1015">Disulfide bond</keyword>
<keyword evidence="14" id="KW-1185">Reference proteome</keyword>
<dbReference type="PROSITE" id="PS01187">
    <property type="entry name" value="EGF_CA"/>
    <property type="match status" value="2"/>
</dbReference>
<dbReference type="InterPro" id="IPR049883">
    <property type="entry name" value="NOTCH1_EGF-like"/>
</dbReference>
<dbReference type="PROSITE" id="PS01186">
    <property type="entry name" value="EGF_2"/>
    <property type="match status" value="3"/>
</dbReference>
<dbReference type="CDD" id="cd00054">
    <property type="entry name" value="EGF_CA"/>
    <property type="match status" value="1"/>
</dbReference>
<comment type="caution">
    <text evidence="13">The sequence shown here is derived from an EMBL/GenBank/DDBJ whole genome shotgun (WGS) entry which is preliminary data.</text>
</comment>
<evidence type="ECO:0000256" key="5">
    <source>
        <dbReference type="ARBA" id="ARBA00022737"/>
    </source>
</evidence>
<dbReference type="Pfam" id="PF23263">
    <property type="entry name" value="C8-3_MUC4"/>
    <property type="match status" value="1"/>
</dbReference>